<name>A0A6B3RKK5_9RHOB</name>
<evidence type="ECO:0000313" key="3">
    <source>
        <dbReference type="EMBL" id="NEX44935.1"/>
    </source>
</evidence>
<dbReference type="Pfam" id="PF08495">
    <property type="entry name" value="FIST"/>
    <property type="match status" value="1"/>
</dbReference>
<proteinExistence type="predicted"/>
<organism evidence="3 4">
    <name type="scientific">Pseudotabrizicola algicola</name>
    <dbReference type="NCBI Taxonomy" id="2709381"/>
    <lineage>
        <taxon>Bacteria</taxon>
        <taxon>Pseudomonadati</taxon>
        <taxon>Pseudomonadota</taxon>
        <taxon>Alphaproteobacteria</taxon>
        <taxon>Rhodobacterales</taxon>
        <taxon>Paracoccaceae</taxon>
        <taxon>Pseudotabrizicola</taxon>
    </lineage>
</organism>
<evidence type="ECO:0000259" key="1">
    <source>
        <dbReference type="SMART" id="SM00897"/>
    </source>
</evidence>
<feature type="domain" description="FIST C-domain" evidence="2">
    <location>
        <begin position="249"/>
        <end position="378"/>
    </location>
</feature>
<accession>A0A6B3RKK5</accession>
<feature type="domain" description="FIST" evidence="1">
    <location>
        <begin position="48"/>
        <end position="248"/>
    </location>
</feature>
<dbReference type="InterPro" id="IPR013702">
    <property type="entry name" value="FIST_domain_N"/>
</dbReference>
<dbReference type="RefSeq" id="WP_164608970.1">
    <property type="nucleotide sequence ID" value="NZ_JAAIKE010000001.1"/>
</dbReference>
<dbReference type="AlphaFoldDB" id="A0A6B3RKK5"/>
<gene>
    <name evidence="3" type="ORF">G3572_01870</name>
</gene>
<sequence length="396" mass="42578">MRGSDHQENLAAGGHALAQAAGGLLATASVPAGAPDAASRLHKALGPGPFARVVLFVSPDADLDGLCSDMEQFFPPGLVIGCTTAGEISHSGYTEGEIVALGFPAAHFQTECLLVPDLIRIHTQELIGQLIRARTALQEERPGWDHEFAFMMVDGLSTLEDDLAATIASGLGPVPLFGGSAADGVRFDRTHVIWQGRALNNAAIVMLVRSACRVRVFNLDHLVPTDRRMVVTQADPARRVVRQINAEPAAQEYARLLGKDPAQLTTFTFAAHPVVVRVGGRHHVRAIQRMDANGDLVFFSAIDEGLVLTLAEPQDMVAHLDRELSRLADLGPPAAILACDCILRRMEAQEKQMSGAISALLRKHNVVGFSTYGEQWNSMHVNQTMTGVAIYPPEQA</sequence>
<comment type="caution">
    <text evidence="3">The sequence shown here is derived from an EMBL/GenBank/DDBJ whole genome shotgun (WGS) entry which is preliminary data.</text>
</comment>
<evidence type="ECO:0000313" key="4">
    <source>
        <dbReference type="Proteomes" id="UP000481421"/>
    </source>
</evidence>
<dbReference type="InterPro" id="IPR019494">
    <property type="entry name" value="FIST_C"/>
</dbReference>
<dbReference type="PANTHER" id="PTHR40252:SF2">
    <property type="entry name" value="BLR0328 PROTEIN"/>
    <property type="match status" value="1"/>
</dbReference>
<dbReference type="EMBL" id="JAAIKE010000001">
    <property type="protein sequence ID" value="NEX44935.1"/>
    <property type="molecule type" value="Genomic_DNA"/>
</dbReference>
<protein>
    <submittedName>
        <fullName evidence="3">GfdT protein</fullName>
    </submittedName>
</protein>
<evidence type="ECO:0000259" key="2">
    <source>
        <dbReference type="SMART" id="SM01204"/>
    </source>
</evidence>
<keyword evidence="4" id="KW-1185">Reference proteome</keyword>
<dbReference type="SMART" id="SM01204">
    <property type="entry name" value="FIST_C"/>
    <property type="match status" value="1"/>
</dbReference>
<dbReference type="Pfam" id="PF10442">
    <property type="entry name" value="FIST_C"/>
    <property type="match status" value="1"/>
</dbReference>
<dbReference type="SMART" id="SM00897">
    <property type="entry name" value="FIST"/>
    <property type="match status" value="1"/>
</dbReference>
<reference evidence="3 4" key="1">
    <citation type="submission" date="2020-02" db="EMBL/GenBank/DDBJ databases">
        <title>Rhodobacter algicola sp. nov., isolated from microalga culture.</title>
        <authorList>
            <person name="Park C.-Y."/>
        </authorList>
    </citation>
    <scope>NUCLEOTIDE SEQUENCE [LARGE SCALE GENOMIC DNA]</scope>
    <source>
        <strain evidence="3 4">ETT8</strain>
    </source>
</reference>
<dbReference type="PANTHER" id="PTHR40252">
    <property type="entry name" value="BLR0328 PROTEIN"/>
    <property type="match status" value="1"/>
</dbReference>
<dbReference type="Proteomes" id="UP000481421">
    <property type="component" value="Unassembled WGS sequence"/>
</dbReference>